<dbReference type="AlphaFoldDB" id="A0A4Z9N0A8"/>
<dbReference type="InterPro" id="IPR001387">
    <property type="entry name" value="Cro/C1-type_HTH"/>
</dbReference>
<reference evidence="2 3" key="1">
    <citation type="journal article" date="2019" name="Appl. Environ. Microbiol.">
        <title>Clinically Unreported Salmonellosis Outbreak Detected via Comparative Genomic Analysis of Municipal Wastewater Salmonella Isolates.</title>
        <authorList>
            <person name="Diemert S."/>
            <person name="Yan T."/>
        </authorList>
    </citation>
    <scope>NUCLEOTIDE SEQUENCE [LARGE SCALE GENOMIC DNA]</scope>
    <source>
        <strain evidence="2 3">HIY0178</strain>
    </source>
</reference>
<evidence type="ECO:0000313" key="2">
    <source>
        <dbReference type="EMBL" id="TRD72320.1"/>
    </source>
</evidence>
<dbReference type="RefSeq" id="WP_080200654.1">
    <property type="nucleotide sequence ID" value="NZ_VCSM02000004.1"/>
</dbReference>
<proteinExistence type="predicted"/>
<evidence type="ECO:0000259" key="1">
    <source>
        <dbReference type="PROSITE" id="PS50943"/>
    </source>
</evidence>
<comment type="caution">
    <text evidence="2">The sequence shown here is derived from an EMBL/GenBank/DDBJ whole genome shotgun (WGS) entry which is preliminary data.</text>
</comment>
<dbReference type="SMART" id="SM00530">
    <property type="entry name" value="HTH_XRE"/>
    <property type="match status" value="1"/>
</dbReference>
<dbReference type="GO" id="GO:0003677">
    <property type="term" value="F:DNA binding"/>
    <property type="evidence" value="ECO:0007669"/>
    <property type="project" value="InterPro"/>
</dbReference>
<name>A0A4Z9N0A8_SALMU</name>
<feature type="domain" description="HTH cro/C1-type" evidence="1">
    <location>
        <begin position="9"/>
        <end position="52"/>
    </location>
</feature>
<dbReference type="Pfam" id="PF01381">
    <property type="entry name" value="HTH_3"/>
    <property type="match status" value="1"/>
</dbReference>
<gene>
    <name evidence="2" type="ORF">FG699_016985</name>
</gene>
<dbReference type="EMBL" id="VCUZ02000005">
    <property type="protein sequence ID" value="TRD72320.1"/>
    <property type="molecule type" value="Genomic_DNA"/>
</dbReference>
<dbReference type="CDD" id="cd00093">
    <property type="entry name" value="HTH_XRE"/>
    <property type="match status" value="1"/>
</dbReference>
<dbReference type="PROSITE" id="PS50943">
    <property type="entry name" value="HTH_CROC1"/>
    <property type="match status" value="1"/>
</dbReference>
<evidence type="ECO:0000313" key="3">
    <source>
        <dbReference type="Proteomes" id="UP000318962"/>
    </source>
</evidence>
<protein>
    <submittedName>
        <fullName evidence="2">Helix-turn-helix transcriptional regulator</fullName>
    </submittedName>
</protein>
<sequence>MSISISEKLKLIRESERINRRQFSDLTGIAYSTLSGYEAGTKSASLEPIMKVFQHPRFSKYTLWFMTDQIAPESGQVAPALAHFGQDVTTSQHSDQKTG</sequence>
<organism evidence="2 3">
    <name type="scientific">Salmonella muenchen</name>
    <dbReference type="NCBI Taxonomy" id="596"/>
    <lineage>
        <taxon>Bacteria</taxon>
        <taxon>Pseudomonadati</taxon>
        <taxon>Pseudomonadota</taxon>
        <taxon>Gammaproteobacteria</taxon>
        <taxon>Enterobacterales</taxon>
        <taxon>Enterobacteriaceae</taxon>
        <taxon>Salmonella</taxon>
    </lineage>
</organism>
<dbReference type="Proteomes" id="UP000318962">
    <property type="component" value="Unassembled WGS sequence"/>
</dbReference>
<dbReference type="SUPFAM" id="SSF47413">
    <property type="entry name" value="lambda repressor-like DNA-binding domains"/>
    <property type="match status" value="1"/>
</dbReference>
<dbReference type="InterPro" id="IPR010982">
    <property type="entry name" value="Lambda_DNA-bd_dom_sf"/>
</dbReference>
<dbReference type="Gene3D" id="1.10.260.40">
    <property type="entry name" value="lambda repressor-like DNA-binding domains"/>
    <property type="match status" value="1"/>
</dbReference>
<accession>A0A4Z9N0A8</accession>